<dbReference type="Pfam" id="PF05593">
    <property type="entry name" value="RHS_repeat"/>
    <property type="match status" value="1"/>
</dbReference>
<dbReference type="PANTHER" id="PTHR32305:SF17">
    <property type="entry name" value="TRNA NUCLEASE WAPA"/>
    <property type="match status" value="1"/>
</dbReference>
<dbReference type="GO" id="GO:0016539">
    <property type="term" value="P:intein-mediated protein splicing"/>
    <property type="evidence" value="ECO:0007669"/>
    <property type="project" value="InterPro"/>
</dbReference>
<dbReference type="PROSITE" id="PS50818">
    <property type="entry name" value="INTEIN_C_TER"/>
    <property type="match status" value="1"/>
</dbReference>
<evidence type="ECO:0000256" key="1">
    <source>
        <dbReference type="SAM" id="MobiDB-lite"/>
    </source>
</evidence>
<evidence type="ECO:0000313" key="4">
    <source>
        <dbReference type="Proteomes" id="UP001139485"/>
    </source>
</evidence>
<dbReference type="NCBIfam" id="TIGR01443">
    <property type="entry name" value="intein_Cterm"/>
    <property type="match status" value="1"/>
</dbReference>
<feature type="domain" description="Hint" evidence="2">
    <location>
        <begin position="1327"/>
        <end position="1421"/>
    </location>
</feature>
<sequence length="1553" mass="164403">MVTETRYYRGLFEDRDSDGERRETQVTTSDGTAFNDYRGLAGATLETRSFNGPVSAANELSSTVNEYVSSDTSTPQEDGDYQPQMQLITATETRTPETAGKEQVVRINYTYDDRGRAIAVNDRAWDNVTVGAAGSTGDLVDRTCTVTKYTEDPAKWILQTARNQTVYAGLCPSDLYSPTTTEADRRLSAVRYAYDNGDLSTSPTVGYVTETQVLDGARGDASSMAFQTASKTTYDRFGRATKQTDADGVSTHIAYTAAPGAPEGAYATTISETGPDPDGNGPGQALTSTTTFDPDRGLPVEVQGSDGAVTVAEYNEIGRLSKVWLPGQDADDTPSLSYYYGLFQTNSSGVVTSPNRIRTDTLLPNGQTSTAFEFFDGLARTVQTQTPTLRESDDTIGSIVSTTDYNGRGQVLRTRSDAFVADEPTNDMLAISSQYPIETSFTYDGAGRSTQTSTDYKGHADPVVVTTAYPGNTVKLNPGDGSVLSSTSTDARGRTISSVEYNGNTFTAPDIETTYAYTPAGELASMTDQAGNEWTYTYDLKGQLVESTDPDTGTTTNSYTAVGLPETTTDALGTEITTVYDKLGRATTLLDTTSAGDPITLAQWTFDSATGRADSSITYDQGLQVHSETITGYTDAGQVSGVETTIGDPDASGDAATAGGLIPQAMVGSYNTSFGYNPDGSLKWTDYENSDDLDIGLPQERVQVDYDSVGRPTSLAGSLGTYVPEAKWSVRGQLDQLALGNTYGNLFWQSFKYDSGTGRLLSSQVDRQTESYYDERTTYTYDTAGNLTSSTIDAADTNSGDAVHVETQCYRYDALVQLTDAWTLTAQNGWEAGDDLCSAAPNVGNLVADDSSYWNSWTFSQATGNRKAVTLRGHDGNEVVAVEDTYAYADSAHAHGVTSVTDEVTDGAATGVTDAGIESASGNYAYDAAGRMTQRRNQTLTWDTQGRLRTITAPAVGAQGGSEQTNLYTSSGTRFLRVVQSTDTTGNTGDPQVTLYLSDGTEVSTDDDGQSVEALRYYSFAGNSVAVRSGPNRSDVDTLLNDPHGTASYSLTNGDVDSDTTGVLSSRRTSPYGQIRSTNGTWTGDQGFIGGTIDADAGLMSIGARPYDTALGSFLTADPVVQATNSRQINGYVYGNNNPLTYVDASGMLAMKWTVGLIDHNAVPVQPPAPEPEPSVFERIGSAVGGGLSAAADFVEDNKAAITGIATGIVVTAGCTVATGGVGVVGCAVAGGMAGAAVENALDPTADHSFGGYAEAIAIGGATGLLGGGAGKVAGVIGKKALSGLGRKAESLAVRSAKSKSLAARSAADTSAAKSGCRSGTCGIPGKTCFVAGTLIRTEGGLRRIEDIQVGDKVWARNFETGEDELRRVDRTYVRHVESLLTLTVGGGTLTTTADHPFWVVGSGWKRAGDLVVGDTLATPEGVAVLQAREIEERSETVYNFRVPGDHNYYAVAGDTPILVHNANYSLSPRTESAGDLARYTESQATRDAFPHYEHMTNDELLGSINRAAEGEGIIVSRGGQILDGHHRWDELLRRIDDGSISPDTPIQIWGLE</sequence>
<dbReference type="InterPro" id="IPR003587">
    <property type="entry name" value="Hint_dom_N"/>
</dbReference>
<dbReference type="SUPFAM" id="SSF51294">
    <property type="entry name" value="Hedgehog/intein (Hint) domain"/>
    <property type="match status" value="1"/>
</dbReference>
<dbReference type="PANTHER" id="PTHR32305">
    <property type="match status" value="1"/>
</dbReference>
<name>A0A9X2IHG6_9ACTN</name>
<dbReference type="Proteomes" id="UP001139485">
    <property type="component" value="Unassembled WGS sequence"/>
</dbReference>
<dbReference type="InterPro" id="IPR036844">
    <property type="entry name" value="Hint_dom_sf"/>
</dbReference>
<feature type="region of interest" description="Disordered" evidence="1">
    <location>
        <begin position="1046"/>
        <end position="1072"/>
    </location>
</feature>
<dbReference type="Gene3D" id="2.180.10.10">
    <property type="entry name" value="RHS repeat-associated core"/>
    <property type="match status" value="2"/>
</dbReference>
<protein>
    <submittedName>
        <fullName evidence="3">Polymorphic toxin-type HINT domain-containing protein</fullName>
    </submittedName>
</protein>
<dbReference type="Gene3D" id="2.170.16.10">
    <property type="entry name" value="Hedgehog/Intein (Hint) domain"/>
    <property type="match status" value="1"/>
</dbReference>
<dbReference type="NCBIfam" id="TIGR01643">
    <property type="entry name" value="YD_repeat_2x"/>
    <property type="match status" value="1"/>
</dbReference>
<dbReference type="InterPro" id="IPR031325">
    <property type="entry name" value="RHS_repeat"/>
</dbReference>
<dbReference type="NCBIfam" id="TIGR03696">
    <property type="entry name" value="Rhs_assc_core"/>
    <property type="match status" value="1"/>
</dbReference>
<dbReference type="InterPro" id="IPR030934">
    <property type="entry name" value="Intein_C"/>
</dbReference>
<dbReference type="CDD" id="cd00081">
    <property type="entry name" value="Hint"/>
    <property type="match status" value="1"/>
</dbReference>
<dbReference type="InterPro" id="IPR022385">
    <property type="entry name" value="Rhs_assc_core"/>
</dbReference>
<comment type="caution">
    <text evidence="3">The sequence shown here is derived from an EMBL/GenBank/DDBJ whole genome shotgun (WGS) entry which is preliminary data.</text>
</comment>
<proteinExistence type="predicted"/>
<keyword evidence="4" id="KW-1185">Reference proteome</keyword>
<gene>
    <name evidence="3" type="ORF">M8330_15905</name>
</gene>
<reference evidence="3" key="1">
    <citation type="submission" date="2022-05" db="EMBL/GenBank/DDBJ databases">
        <authorList>
            <person name="Tuo L."/>
        </authorList>
    </citation>
    <scope>NUCLEOTIDE SEQUENCE</scope>
    <source>
        <strain evidence="3">BSK12Z-4</strain>
    </source>
</reference>
<dbReference type="RefSeq" id="WP_250828110.1">
    <property type="nucleotide sequence ID" value="NZ_JAMOIL010000022.1"/>
</dbReference>
<dbReference type="SMART" id="SM00306">
    <property type="entry name" value="HintN"/>
    <property type="match status" value="1"/>
</dbReference>
<dbReference type="EMBL" id="JAMOIL010000022">
    <property type="protein sequence ID" value="MCM0621775.1"/>
    <property type="molecule type" value="Genomic_DNA"/>
</dbReference>
<organism evidence="3 4">
    <name type="scientific">Nocardioides bruguierae</name>
    <dbReference type="NCBI Taxonomy" id="2945102"/>
    <lineage>
        <taxon>Bacteria</taxon>
        <taxon>Bacillati</taxon>
        <taxon>Actinomycetota</taxon>
        <taxon>Actinomycetes</taxon>
        <taxon>Propionibacteriales</taxon>
        <taxon>Nocardioidaceae</taxon>
        <taxon>Nocardioides</taxon>
    </lineage>
</organism>
<accession>A0A9X2IHG6</accession>
<dbReference type="InterPro" id="IPR050708">
    <property type="entry name" value="T6SS_VgrG/RHS"/>
</dbReference>
<dbReference type="InterPro" id="IPR006530">
    <property type="entry name" value="YD"/>
</dbReference>
<evidence type="ECO:0000259" key="2">
    <source>
        <dbReference type="SMART" id="SM00306"/>
    </source>
</evidence>
<feature type="compositionally biased region" description="Polar residues" evidence="1">
    <location>
        <begin position="1047"/>
        <end position="1072"/>
    </location>
</feature>
<dbReference type="InterPro" id="IPR006141">
    <property type="entry name" value="Intein_N"/>
</dbReference>
<dbReference type="Pfam" id="PF07591">
    <property type="entry name" value="PT-HINT"/>
    <property type="match status" value="1"/>
</dbReference>
<dbReference type="PROSITE" id="PS50817">
    <property type="entry name" value="INTEIN_N_TER"/>
    <property type="match status" value="1"/>
</dbReference>
<evidence type="ECO:0000313" key="3">
    <source>
        <dbReference type="EMBL" id="MCM0621775.1"/>
    </source>
</evidence>